<gene>
    <name evidence="2" type="ORF">IPV69_12375</name>
</gene>
<evidence type="ECO:0000313" key="3">
    <source>
        <dbReference type="Proteomes" id="UP000593765"/>
    </source>
</evidence>
<reference evidence="2 3" key="1">
    <citation type="submission" date="2020-10" db="EMBL/GenBank/DDBJ databases">
        <title>Wide distribution of Phycisphaera-like planctomycetes from WD2101 soil group in peatlands and genome analysis of the first cultivated representative.</title>
        <authorList>
            <person name="Dedysh S.N."/>
            <person name="Beletsky A.V."/>
            <person name="Ivanova A."/>
            <person name="Kulichevskaya I.S."/>
            <person name="Suzina N.E."/>
            <person name="Philippov D.A."/>
            <person name="Rakitin A.L."/>
            <person name="Mardanov A.V."/>
            <person name="Ravin N.V."/>
        </authorList>
    </citation>
    <scope>NUCLEOTIDE SEQUENCE [LARGE SCALE GENOMIC DNA]</scope>
    <source>
        <strain evidence="2 3">M1803</strain>
    </source>
</reference>
<evidence type="ECO:0000256" key="1">
    <source>
        <dbReference type="SAM" id="MobiDB-lite"/>
    </source>
</evidence>
<accession>A0A7M2X2V1</accession>
<proteinExistence type="predicted"/>
<feature type="compositionally biased region" description="Polar residues" evidence="1">
    <location>
        <begin position="30"/>
        <end position="57"/>
    </location>
</feature>
<dbReference type="Proteomes" id="UP000593765">
    <property type="component" value="Chromosome"/>
</dbReference>
<name>A0A7M2X2V1_9BACT</name>
<keyword evidence="3" id="KW-1185">Reference proteome</keyword>
<protein>
    <submittedName>
        <fullName evidence="2">Uncharacterized protein</fullName>
    </submittedName>
</protein>
<organism evidence="2 3">
    <name type="scientific">Humisphaera borealis</name>
    <dbReference type="NCBI Taxonomy" id="2807512"/>
    <lineage>
        <taxon>Bacteria</taxon>
        <taxon>Pseudomonadati</taxon>
        <taxon>Planctomycetota</taxon>
        <taxon>Phycisphaerae</taxon>
        <taxon>Tepidisphaerales</taxon>
        <taxon>Tepidisphaeraceae</taxon>
        <taxon>Humisphaera</taxon>
    </lineage>
</organism>
<dbReference type="KEGG" id="hbs:IPV69_12375"/>
<evidence type="ECO:0000313" key="2">
    <source>
        <dbReference type="EMBL" id="QOV92096.1"/>
    </source>
</evidence>
<dbReference type="RefSeq" id="WP_206295426.1">
    <property type="nucleotide sequence ID" value="NZ_CP063458.1"/>
</dbReference>
<dbReference type="AlphaFoldDB" id="A0A7M2X2V1"/>
<feature type="region of interest" description="Disordered" evidence="1">
    <location>
        <begin position="1"/>
        <end position="62"/>
    </location>
</feature>
<dbReference type="EMBL" id="CP063458">
    <property type="protein sequence ID" value="QOV92096.1"/>
    <property type="molecule type" value="Genomic_DNA"/>
</dbReference>
<sequence>MPRKKKDQPADTAENAANTSAQTMEPPVQESANTSGTAAPSSSEPTNDLQASASQSVDPVPARTWAPSFRTTLNLSAKGVVIGVRSGNDWVIGFPEDPGHEVKQKLSDAGFSYRARDRKWTTYTHAPTRPPVETLARSLKTQFGDEISIADYATRQVVIAFENKPDDEVTAALKEAGFHYRPDQTWNADFTPAAQDFARNLAQSLPDRPRSIAG</sequence>